<evidence type="ECO:0000313" key="1">
    <source>
        <dbReference type="EMBL" id="KAH7835985.1"/>
    </source>
</evidence>
<dbReference type="EMBL" id="CM037152">
    <property type="protein sequence ID" value="KAH7835985.1"/>
    <property type="molecule type" value="Genomic_DNA"/>
</dbReference>
<accession>A0ACB7X622</accession>
<comment type="caution">
    <text evidence="1">The sequence shown here is derived from an EMBL/GenBank/DDBJ whole genome shotgun (WGS) entry which is preliminary data.</text>
</comment>
<gene>
    <name evidence="1" type="ORF">Vadar_031735</name>
</gene>
<proteinExistence type="predicted"/>
<sequence>MEISSQDREIPTQIPIPLNSSYGGHGHLNIIHHDDATPQNHIIPTTAPQIQIPSNGPIPTNLEDNVPYKKMVRYRECLKNHAASMGGNATDGCGEVNSGRKLILGHHNGILGPETLGYPTGTLIHSRPAHHQQMMMSYNVGSMPSESDEQECGGGYGGGGGGGGVVGRPLPPPHLVKKRFRTKFTPEQKEKMLSFAEKVGWKIQKQEENVVQNFCQEIGVKRRVLKVWMHNNKHNLAKKSSSSSDQNPI</sequence>
<evidence type="ECO:0000313" key="2">
    <source>
        <dbReference type="Proteomes" id="UP000828048"/>
    </source>
</evidence>
<dbReference type="Proteomes" id="UP000828048">
    <property type="component" value="Chromosome 2"/>
</dbReference>
<keyword evidence="2" id="KW-1185">Reference proteome</keyword>
<name>A0ACB7X622_9ERIC</name>
<protein>
    <submittedName>
        <fullName evidence="1">Uncharacterized protein</fullName>
    </submittedName>
</protein>
<reference evidence="1 2" key="1">
    <citation type="journal article" date="2021" name="Hortic Res">
        <title>High-quality reference genome and annotation aids understanding of berry development for evergreen blueberry (Vaccinium darrowii).</title>
        <authorList>
            <person name="Yu J."/>
            <person name="Hulse-Kemp A.M."/>
            <person name="Babiker E."/>
            <person name="Staton M."/>
        </authorList>
    </citation>
    <scope>NUCLEOTIDE SEQUENCE [LARGE SCALE GENOMIC DNA]</scope>
    <source>
        <strain evidence="2">cv. NJ 8807/NJ 8810</strain>
        <tissue evidence="1">Young leaf</tissue>
    </source>
</reference>
<organism evidence="1 2">
    <name type="scientific">Vaccinium darrowii</name>
    <dbReference type="NCBI Taxonomy" id="229202"/>
    <lineage>
        <taxon>Eukaryota</taxon>
        <taxon>Viridiplantae</taxon>
        <taxon>Streptophyta</taxon>
        <taxon>Embryophyta</taxon>
        <taxon>Tracheophyta</taxon>
        <taxon>Spermatophyta</taxon>
        <taxon>Magnoliopsida</taxon>
        <taxon>eudicotyledons</taxon>
        <taxon>Gunneridae</taxon>
        <taxon>Pentapetalae</taxon>
        <taxon>asterids</taxon>
        <taxon>Ericales</taxon>
        <taxon>Ericaceae</taxon>
        <taxon>Vaccinioideae</taxon>
        <taxon>Vaccinieae</taxon>
        <taxon>Vaccinium</taxon>
    </lineage>
</organism>